<organism evidence="7 8">
    <name type="scientific">Mugilogobius chulae</name>
    <name type="common">yellowstripe goby</name>
    <dbReference type="NCBI Taxonomy" id="88201"/>
    <lineage>
        <taxon>Eukaryota</taxon>
        <taxon>Metazoa</taxon>
        <taxon>Chordata</taxon>
        <taxon>Craniata</taxon>
        <taxon>Vertebrata</taxon>
        <taxon>Euteleostomi</taxon>
        <taxon>Actinopterygii</taxon>
        <taxon>Neopterygii</taxon>
        <taxon>Teleostei</taxon>
        <taxon>Neoteleostei</taxon>
        <taxon>Acanthomorphata</taxon>
        <taxon>Gobiaria</taxon>
        <taxon>Gobiiformes</taxon>
        <taxon>Gobioidei</taxon>
        <taxon>Gobiidae</taxon>
        <taxon>Gobionellinae</taxon>
        <taxon>Mugilogobius</taxon>
    </lineage>
</organism>
<dbReference type="InterPro" id="IPR036772">
    <property type="entry name" value="SRCR-like_dom_sf"/>
</dbReference>
<dbReference type="GO" id="GO:0005886">
    <property type="term" value="C:plasma membrane"/>
    <property type="evidence" value="ECO:0007669"/>
    <property type="project" value="TreeGrafter"/>
</dbReference>
<keyword evidence="8" id="KW-1185">Reference proteome</keyword>
<dbReference type="Pfam" id="PF00530">
    <property type="entry name" value="SRCR"/>
    <property type="match status" value="1"/>
</dbReference>
<dbReference type="EMBL" id="JBBPFD010000002">
    <property type="protein sequence ID" value="KAK7939330.1"/>
    <property type="molecule type" value="Genomic_DNA"/>
</dbReference>
<keyword evidence="1" id="KW-0732">Signal</keyword>
<sequence length="124" mass="13188">MLLLDVLDELKSTTTVQRELLVMIAGGQIRLAGSDSSGCSGRVEIYHNSVWGTVCDDEWDLSDAEVVCSQMGCGTALSVTAQFGPGSGPIWLDDVKCSGSESSLTQCGHRGFVRTTVDTVKMLV</sequence>
<dbReference type="GO" id="GO:0031638">
    <property type="term" value="P:zymogen activation"/>
    <property type="evidence" value="ECO:0007669"/>
    <property type="project" value="TreeGrafter"/>
</dbReference>
<protein>
    <recommendedName>
        <fullName evidence="6">SRCR domain-containing protein</fullName>
    </recommendedName>
</protein>
<dbReference type="SMART" id="SM00202">
    <property type="entry name" value="SR"/>
    <property type="match status" value="1"/>
</dbReference>
<dbReference type="GO" id="GO:0004252">
    <property type="term" value="F:serine-type endopeptidase activity"/>
    <property type="evidence" value="ECO:0007669"/>
    <property type="project" value="TreeGrafter"/>
</dbReference>
<evidence type="ECO:0000256" key="4">
    <source>
        <dbReference type="ARBA" id="ARBA00023180"/>
    </source>
</evidence>
<dbReference type="InterPro" id="IPR001190">
    <property type="entry name" value="SRCR"/>
</dbReference>
<keyword evidence="2" id="KW-0677">Repeat</keyword>
<dbReference type="FunFam" id="3.10.250.10:FF:000006">
    <property type="entry name" value="neurotrypsin isoform X2"/>
    <property type="match status" value="1"/>
</dbReference>
<dbReference type="PANTHER" id="PTHR48071">
    <property type="entry name" value="SRCR DOMAIN-CONTAINING PROTEIN"/>
    <property type="match status" value="1"/>
</dbReference>
<evidence type="ECO:0000259" key="6">
    <source>
        <dbReference type="PROSITE" id="PS50287"/>
    </source>
</evidence>
<gene>
    <name evidence="7" type="ORF">WMY93_002656</name>
</gene>
<proteinExistence type="predicted"/>
<accession>A0AAW0PW40</accession>
<keyword evidence="4" id="KW-0325">Glycoprotein</keyword>
<dbReference type="SUPFAM" id="SSF56487">
    <property type="entry name" value="SRCR-like"/>
    <property type="match status" value="1"/>
</dbReference>
<evidence type="ECO:0000256" key="5">
    <source>
        <dbReference type="PROSITE-ProRule" id="PRU00196"/>
    </source>
</evidence>
<evidence type="ECO:0000313" key="8">
    <source>
        <dbReference type="Proteomes" id="UP001460270"/>
    </source>
</evidence>
<feature type="domain" description="SRCR" evidence="6">
    <location>
        <begin position="29"/>
        <end position="110"/>
    </location>
</feature>
<comment type="caution">
    <text evidence="5">Lacks conserved residue(s) required for the propagation of feature annotation.</text>
</comment>
<dbReference type="PANTHER" id="PTHR48071:SF24">
    <property type="entry name" value="DELETED IN MALIGNANT BRAIN TUMORS 1 PROTEIN-LIKE"/>
    <property type="match status" value="1"/>
</dbReference>
<feature type="disulfide bond" evidence="5">
    <location>
        <begin position="97"/>
        <end position="107"/>
    </location>
</feature>
<dbReference type="Gene3D" id="3.10.250.10">
    <property type="entry name" value="SRCR-like domain"/>
    <property type="match status" value="1"/>
</dbReference>
<reference evidence="8" key="1">
    <citation type="submission" date="2024-04" db="EMBL/GenBank/DDBJ databases">
        <title>Salinicola lusitanus LLJ914,a marine bacterium isolated from the Okinawa Trough.</title>
        <authorList>
            <person name="Li J."/>
        </authorList>
    </citation>
    <scope>NUCLEOTIDE SEQUENCE [LARGE SCALE GENOMIC DNA]</scope>
</reference>
<evidence type="ECO:0000313" key="7">
    <source>
        <dbReference type="EMBL" id="KAK7939330.1"/>
    </source>
</evidence>
<name>A0AAW0PW40_9GOBI</name>
<dbReference type="AlphaFoldDB" id="A0AAW0PW40"/>
<evidence type="ECO:0000256" key="2">
    <source>
        <dbReference type="ARBA" id="ARBA00022737"/>
    </source>
</evidence>
<dbReference type="PROSITE" id="PS50287">
    <property type="entry name" value="SRCR_2"/>
    <property type="match status" value="1"/>
</dbReference>
<keyword evidence="3 5" id="KW-1015">Disulfide bond</keyword>
<evidence type="ECO:0000256" key="1">
    <source>
        <dbReference type="ARBA" id="ARBA00022729"/>
    </source>
</evidence>
<evidence type="ECO:0000256" key="3">
    <source>
        <dbReference type="ARBA" id="ARBA00023157"/>
    </source>
</evidence>
<comment type="caution">
    <text evidence="7">The sequence shown here is derived from an EMBL/GenBank/DDBJ whole genome shotgun (WGS) entry which is preliminary data.</text>
</comment>
<dbReference type="PRINTS" id="PR00258">
    <property type="entry name" value="SPERACTRCPTR"/>
</dbReference>
<dbReference type="Proteomes" id="UP001460270">
    <property type="component" value="Unassembled WGS sequence"/>
</dbReference>